<protein>
    <recommendedName>
        <fullName evidence="4">Stage II sporulation protein E (SpoIIE)</fullName>
    </recommendedName>
</protein>
<feature type="transmembrane region" description="Helical" evidence="1">
    <location>
        <begin position="45"/>
        <end position="64"/>
    </location>
</feature>
<keyword evidence="1" id="KW-1133">Transmembrane helix</keyword>
<evidence type="ECO:0008006" key="4">
    <source>
        <dbReference type="Google" id="ProtNLM"/>
    </source>
</evidence>
<keyword evidence="1" id="KW-0472">Membrane</keyword>
<feature type="transmembrane region" description="Helical" evidence="1">
    <location>
        <begin position="71"/>
        <end position="98"/>
    </location>
</feature>
<evidence type="ECO:0000313" key="3">
    <source>
        <dbReference type="Proteomes" id="UP000198589"/>
    </source>
</evidence>
<dbReference type="EMBL" id="FOND01000006">
    <property type="protein sequence ID" value="SFE80470.1"/>
    <property type="molecule type" value="Genomic_DNA"/>
</dbReference>
<feature type="transmembrane region" description="Helical" evidence="1">
    <location>
        <begin position="110"/>
        <end position="128"/>
    </location>
</feature>
<proteinExistence type="predicted"/>
<accession>A0A1I2DKN2</accession>
<dbReference type="InterPro" id="IPR036457">
    <property type="entry name" value="PPM-type-like_dom_sf"/>
</dbReference>
<sequence>MLAPVTGDGGSGGIAEDQVTGAGRVSAGLAWAANHLLMMPLSHRLLLVTANAVVVAAAGIRAPLGWMLVPILLAVSTTPAVAAVVAAWSAVLIALSIAVPVVPGHQSDPLWLAVSGLSLASLPVFARLHRRRMAAEVTPNIRRLTPEGAPRPAVLALSRAEAEVAASTKVRGLGTRVLLGVVQGKTAGPARVAWTLEQAFEAIAARRTASLAEIAGALDQLVEGMGPDVHVAASLVEISASGQVWFLRCGGPAVLAARQVVGTGAVVGEGPGGLPLGLGAPAGEELVEAPAGARLAVVTHAFSAEHYDDYVGQVQESLAARTPELAAIRLMLGHATGASAPVVGPALVIEPVTD</sequence>
<dbReference type="AlphaFoldDB" id="A0A1I2DKN2"/>
<keyword evidence="1" id="KW-0812">Transmembrane</keyword>
<keyword evidence="3" id="KW-1185">Reference proteome</keyword>
<evidence type="ECO:0000313" key="2">
    <source>
        <dbReference type="EMBL" id="SFE80470.1"/>
    </source>
</evidence>
<reference evidence="3" key="1">
    <citation type="submission" date="2016-10" db="EMBL/GenBank/DDBJ databases">
        <authorList>
            <person name="Varghese N."/>
            <person name="Submissions S."/>
        </authorList>
    </citation>
    <scope>NUCLEOTIDE SEQUENCE [LARGE SCALE GENOMIC DNA]</scope>
    <source>
        <strain evidence="3">DSM 46838</strain>
    </source>
</reference>
<dbReference type="Gene3D" id="3.60.40.10">
    <property type="entry name" value="PPM-type phosphatase domain"/>
    <property type="match status" value="1"/>
</dbReference>
<gene>
    <name evidence="2" type="ORF">SAMN05216574_10617</name>
</gene>
<name>A0A1I2DKN2_9ACTN</name>
<organism evidence="2 3">
    <name type="scientific">Blastococcus tunisiensis</name>
    <dbReference type="NCBI Taxonomy" id="1798228"/>
    <lineage>
        <taxon>Bacteria</taxon>
        <taxon>Bacillati</taxon>
        <taxon>Actinomycetota</taxon>
        <taxon>Actinomycetes</taxon>
        <taxon>Geodermatophilales</taxon>
        <taxon>Geodermatophilaceae</taxon>
        <taxon>Blastococcus</taxon>
    </lineage>
</organism>
<evidence type="ECO:0000256" key="1">
    <source>
        <dbReference type="SAM" id="Phobius"/>
    </source>
</evidence>
<dbReference type="Proteomes" id="UP000198589">
    <property type="component" value="Unassembled WGS sequence"/>
</dbReference>